<dbReference type="Proteomes" id="UP001162972">
    <property type="component" value="Chromosome 12"/>
</dbReference>
<comment type="caution">
    <text evidence="3">The sequence shown here is derived from an EMBL/GenBank/DDBJ whole genome shotgun (WGS) entry which is preliminary data.</text>
</comment>
<feature type="repeat" description="PPR" evidence="2">
    <location>
        <begin position="9"/>
        <end position="43"/>
    </location>
</feature>
<dbReference type="InterPro" id="IPR011990">
    <property type="entry name" value="TPR-like_helical_dom_sf"/>
</dbReference>
<sequence length="205" mass="22919">MRDLGLLTDLLSYNNVLGLYALDGRFKAAVGNFKEVVEASVQPDDCTFKSLGIVLVKCGISKKAVGKLEATTKNNYQKGIRSTLLIVKQLDVHCEKPKLRTSILLLWLLPFNTDSAEKPADAFYKFTDTREHSQTSWKSHYGYEIGQTLIVHIEPNENVKKEMNGIDAPARMRMADNEKAEAKKILQIKRAEDDAESNISGLDGM</sequence>
<dbReference type="InterPro" id="IPR002885">
    <property type="entry name" value="PPR_rpt"/>
</dbReference>
<proteinExistence type="predicted"/>
<dbReference type="AlphaFoldDB" id="A0AAD6P710"/>
<keyword evidence="1" id="KW-0677">Repeat</keyword>
<dbReference type="PANTHER" id="PTHR43327:SF31">
    <property type="entry name" value="HYPERSENSITIVE-INDUCED RESPONSE PROTEIN 2"/>
    <property type="match status" value="1"/>
</dbReference>
<dbReference type="PANTHER" id="PTHR43327">
    <property type="entry name" value="STOMATIN-LIKE PROTEIN 2, MITOCHONDRIAL"/>
    <property type="match status" value="1"/>
</dbReference>
<protein>
    <submittedName>
        <fullName evidence="3">Uncharacterized protein</fullName>
    </submittedName>
</protein>
<evidence type="ECO:0000256" key="1">
    <source>
        <dbReference type="ARBA" id="ARBA00022737"/>
    </source>
</evidence>
<keyword evidence="4" id="KW-1185">Reference proteome</keyword>
<name>A0AAD6P710_9ROSI</name>
<dbReference type="Gene3D" id="1.25.40.10">
    <property type="entry name" value="Tetratricopeptide repeat domain"/>
    <property type="match status" value="1"/>
</dbReference>
<reference evidence="3 4" key="1">
    <citation type="journal article" date="2023" name="Int. J. Mol. Sci.">
        <title>De Novo Assembly and Annotation of 11 Diverse Shrub Willow (Salix) Genomes Reveals Novel Gene Organization in Sex-Linked Regions.</title>
        <authorList>
            <person name="Hyden B."/>
            <person name="Feng K."/>
            <person name="Yates T.B."/>
            <person name="Jawdy S."/>
            <person name="Cereghino C."/>
            <person name="Smart L.B."/>
            <person name="Muchero W."/>
        </authorList>
    </citation>
    <scope>NUCLEOTIDE SEQUENCE [LARGE SCALE GENOMIC DNA]</scope>
    <source>
        <tissue evidence="3">Shoot tip</tissue>
    </source>
</reference>
<organism evidence="3 4">
    <name type="scientific">Salix udensis</name>
    <dbReference type="NCBI Taxonomy" id="889485"/>
    <lineage>
        <taxon>Eukaryota</taxon>
        <taxon>Viridiplantae</taxon>
        <taxon>Streptophyta</taxon>
        <taxon>Embryophyta</taxon>
        <taxon>Tracheophyta</taxon>
        <taxon>Spermatophyta</taxon>
        <taxon>Magnoliopsida</taxon>
        <taxon>eudicotyledons</taxon>
        <taxon>Gunneridae</taxon>
        <taxon>Pentapetalae</taxon>
        <taxon>rosids</taxon>
        <taxon>fabids</taxon>
        <taxon>Malpighiales</taxon>
        <taxon>Salicaceae</taxon>
        <taxon>Saliceae</taxon>
        <taxon>Salix</taxon>
    </lineage>
</organism>
<gene>
    <name evidence="3" type="ORF">OIU84_001608</name>
</gene>
<evidence type="ECO:0000256" key="2">
    <source>
        <dbReference type="PROSITE-ProRule" id="PRU00708"/>
    </source>
</evidence>
<evidence type="ECO:0000313" key="3">
    <source>
        <dbReference type="EMBL" id="KAJ6418258.1"/>
    </source>
</evidence>
<evidence type="ECO:0000313" key="4">
    <source>
        <dbReference type="Proteomes" id="UP001162972"/>
    </source>
</evidence>
<dbReference type="EMBL" id="JAPFFJ010000010">
    <property type="protein sequence ID" value="KAJ6418258.1"/>
    <property type="molecule type" value="Genomic_DNA"/>
</dbReference>
<dbReference type="GO" id="GO:0005739">
    <property type="term" value="C:mitochondrion"/>
    <property type="evidence" value="ECO:0007669"/>
    <property type="project" value="TreeGrafter"/>
</dbReference>
<dbReference type="InterPro" id="IPR050710">
    <property type="entry name" value="Band7/mec-2_domain"/>
</dbReference>
<accession>A0AAD6P710</accession>
<dbReference type="PROSITE" id="PS51375">
    <property type="entry name" value="PPR"/>
    <property type="match status" value="1"/>
</dbReference>